<dbReference type="EMBL" id="JAVDQG010000004">
    <property type="protein sequence ID" value="MDR6226239.1"/>
    <property type="molecule type" value="Genomic_DNA"/>
</dbReference>
<evidence type="ECO:0008006" key="3">
    <source>
        <dbReference type="Google" id="ProtNLM"/>
    </source>
</evidence>
<evidence type="ECO:0000313" key="2">
    <source>
        <dbReference type="Proteomes" id="UP001185012"/>
    </source>
</evidence>
<reference evidence="1 2" key="1">
    <citation type="submission" date="2023-07" db="EMBL/GenBank/DDBJ databases">
        <title>Genomic Encyclopedia of Type Strains, Phase IV (KMG-IV): sequencing the most valuable type-strain genomes for metagenomic binning, comparative biology and taxonomic classification.</title>
        <authorList>
            <person name="Goeker M."/>
        </authorList>
    </citation>
    <scope>NUCLEOTIDE SEQUENCE [LARGE SCALE GENOMIC DNA]</scope>
    <source>
        <strain evidence="1 2">DSM 45903</strain>
    </source>
</reference>
<sequence length="183" mass="20446">MNYLLLPVSRFVEDMGRRVIPSPAAGSSLALSLAMGCSLLELLVAEMVDKKTVPADCRPAEDLVQLQKWRRCGERLIDADIRAVETMVRNPEALSDPEWLKPMLELVRVAEQAAELALTYLPVHSAKQSDTLVAFLHFRTAYWGGCQIIIANTDTFNLPCPVSSDWSERVDKWDRALNRCMGG</sequence>
<dbReference type="SUPFAM" id="SSF101262">
    <property type="entry name" value="Methenyltetrahydrofolate cyclohydrolase-like"/>
    <property type="match status" value="1"/>
</dbReference>
<keyword evidence="2" id="KW-1185">Reference proteome</keyword>
<proteinExistence type="predicted"/>
<name>A0ABU1IQ36_9BACL</name>
<dbReference type="InterPro" id="IPR036178">
    <property type="entry name" value="Formintransfe-cycloase-like_sf"/>
</dbReference>
<gene>
    <name evidence="1" type="ORF">JOE21_002245</name>
</gene>
<organism evidence="1 2">
    <name type="scientific">Desmospora profundinema</name>
    <dbReference type="NCBI Taxonomy" id="1571184"/>
    <lineage>
        <taxon>Bacteria</taxon>
        <taxon>Bacillati</taxon>
        <taxon>Bacillota</taxon>
        <taxon>Bacilli</taxon>
        <taxon>Bacillales</taxon>
        <taxon>Thermoactinomycetaceae</taxon>
        <taxon>Desmospora</taxon>
    </lineage>
</organism>
<dbReference type="RefSeq" id="WP_309865856.1">
    <property type="nucleotide sequence ID" value="NZ_JAVDQG010000004.1"/>
</dbReference>
<evidence type="ECO:0000313" key="1">
    <source>
        <dbReference type="EMBL" id="MDR6226239.1"/>
    </source>
</evidence>
<comment type="caution">
    <text evidence="1">The sequence shown here is derived from an EMBL/GenBank/DDBJ whole genome shotgun (WGS) entry which is preliminary data.</text>
</comment>
<dbReference type="Gene3D" id="1.20.120.680">
    <property type="entry name" value="Formiminotetrahydrofolate cyclodeaminase monomer, up-and-down helical bundle"/>
    <property type="match status" value="1"/>
</dbReference>
<protein>
    <recommendedName>
        <fullName evidence="3">Cyclodeaminase/cyclohydrolase domain-containing protein</fullName>
    </recommendedName>
</protein>
<dbReference type="Proteomes" id="UP001185012">
    <property type="component" value="Unassembled WGS sequence"/>
</dbReference>
<accession>A0ABU1IQ36</accession>